<dbReference type="RefSeq" id="WP_209696303.1">
    <property type="nucleotide sequence ID" value="NZ_BAAAVU010000001.1"/>
</dbReference>
<gene>
    <name evidence="2" type="ORF">JOF29_004433</name>
</gene>
<dbReference type="CDD" id="cd10446">
    <property type="entry name" value="GIY-YIG_unchar_1"/>
    <property type="match status" value="1"/>
</dbReference>
<evidence type="ECO:0000313" key="2">
    <source>
        <dbReference type="EMBL" id="MBP2353323.1"/>
    </source>
</evidence>
<name>A0ABS4UNV2_9ACTN</name>
<evidence type="ECO:0000259" key="1">
    <source>
        <dbReference type="PROSITE" id="PS50164"/>
    </source>
</evidence>
<organism evidence="2 3">
    <name type="scientific">Kribbella aluminosa</name>
    <dbReference type="NCBI Taxonomy" id="416017"/>
    <lineage>
        <taxon>Bacteria</taxon>
        <taxon>Bacillati</taxon>
        <taxon>Actinomycetota</taxon>
        <taxon>Actinomycetes</taxon>
        <taxon>Propionibacteriales</taxon>
        <taxon>Kribbellaceae</taxon>
        <taxon>Kribbella</taxon>
    </lineage>
</organism>
<protein>
    <recommendedName>
        <fullName evidence="1">GIY-YIG domain-containing protein</fullName>
    </recommendedName>
</protein>
<dbReference type="Proteomes" id="UP000755585">
    <property type="component" value="Unassembled WGS sequence"/>
</dbReference>
<evidence type="ECO:0000313" key="3">
    <source>
        <dbReference type="Proteomes" id="UP000755585"/>
    </source>
</evidence>
<dbReference type="SUPFAM" id="SSF82771">
    <property type="entry name" value="GIY-YIG endonuclease"/>
    <property type="match status" value="1"/>
</dbReference>
<dbReference type="PROSITE" id="PS50164">
    <property type="entry name" value="GIY_YIG"/>
    <property type="match status" value="1"/>
</dbReference>
<dbReference type="Gene3D" id="3.40.1440.10">
    <property type="entry name" value="GIY-YIG endonuclease"/>
    <property type="match status" value="1"/>
</dbReference>
<accession>A0ABS4UNV2</accession>
<comment type="caution">
    <text evidence="2">The sequence shown here is derived from an EMBL/GenBank/DDBJ whole genome shotgun (WGS) entry which is preliminary data.</text>
</comment>
<keyword evidence="3" id="KW-1185">Reference proteome</keyword>
<reference evidence="2 3" key="1">
    <citation type="submission" date="2021-03" db="EMBL/GenBank/DDBJ databases">
        <title>Sequencing the genomes of 1000 actinobacteria strains.</title>
        <authorList>
            <person name="Klenk H.-P."/>
        </authorList>
    </citation>
    <scope>NUCLEOTIDE SEQUENCE [LARGE SCALE GENOMIC DNA]</scope>
    <source>
        <strain evidence="2 3">DSM 18824</strain>
    </source>
</reference>
<feature type="domain" description="GIY-YIG" evidence="1">
    <location>
        <begin position="244"/>
        <end position="334"/>
    </location>
</feature>
<sequence length="334" mass="37690">MPIASIPPYTSRLTAYERRRLPSFAERLGNLRHLERLANQGGGRISRPLENPLPRESITERQQTVTLTFDSILHSAGIDPGEALVIRHAYVREHEDSGLPGLHADSTDAEILQYTSKHSTRPRIFPTAPPRIWIVFIREGGDRARLWSVLENRGETSNDGTLRTFDLVTSEQMADLRNRLVIGWRSPRTWRINATTAAGYPVIEIADAEPVPFPGFDRLVLDHAKLQAVMREHRYASWRTALASVIGVYLITDTRDGRQYVGKADGAESIRQRWSAYATNGHGGNTELRNLDPTSFRFSLLRVFDPATPTRQIDAAEGHFKMALDARRHGLNRN</sequence>
<dbReference type="EMBL" id="JAGINT010000002">
    <property type="protein sequence ID" value="MBP2353323.1"/>
    <property type="molecule type" value="Genomic_DNA"/>
</dbReference>
<dbReference type="InterPro" id="IPR000305">
    <property type="entry name" value="GIY-YIG_endonuc"/>
</dbReference>
<proteinExistence type="predicted"/>
<dbReference type="InterPro" id="IPR035901">
    <property type="entry name" value="GIY-YIG_endonuc_sf"/>
</dbReference>